<evidence type="ECO:0000313" key="3">
    <source>
        <dbReference type="Proteomes" id="UP000239504"/>
    </source>
</evidence>
<dbReference type="OrthoDB" id="164654at2"/>
<accession>A0A2S7K3M3</accession>
<organism evidence="2 3">
    <name type="scientific">Hyphococcus luteus</name>
    <dbReference type="NCBI Taxonomy" id="2058213"/>
    <lineage>
        <taxon>Bacteria</taxon>
        <taxon>Pseudomonadati</taxon>
        <taxon>Pseudomonadota</taxon>
        <taxon>Alphaproteobacteria</taxon>
        <taxon>Parvularculales</taxon>
        <taxon>Parvularculaceae</taxon>
        <taxon>Hyphococcus</taxon>
    </lineage>
</organism>
<name>A0A2S7K3M3_9PROT</name>
<protein>
    <submittedName>
        <fullName evidence="2">Uncharacterized protein</fullName>
    </submittedName>
</protein>
<reference evidence="2 3" key="1">
    <citation type="submission" date="2017-12" db="EMBL/GenBank/DDBJ databases">
        <authorList>
            <person name="Hurst M.R.H."/>
        </authorList>
    </citation>
    <scope>NUCLEOTIDE SEQUENCE [LARGE SCALE GENOMIC DNA]</scope>
    <source>
        <strain evidence="2 3">SY-3-19</strain>
    </source>
</reference>
<evidence type="ECO:0000313" key="2">
    <source>
        <dbReference type="EMBL" id="PQA87099.1"/>
    </source>
</evidence>
<keyword evidence="3" id="KW-1185">Reference proteome</keyword>
<dbReference type="Proteomes" id="UP000239504">
    <property type="component" value="Unassembled WGS sequence"/>
</dbReference>
<evidence type="ECO:0000256" key="1">
    <source>
        <dbReference type="SAM" id="MobiDB-lite"/>
    </source>
</evidence>
<dbReference type="EMBL" id="PJCH01000010">
    <property type="protein sequence ID" value="PQA87099.1"/>
    <property type="molecule type" value="Genomic_DNA"/>
</dbReference>
<proteinExistence type="predicted"/>
<gene>
    <name evidence="2" type="ORF">CW354_13720</name>
</gene>
<dbReference type="AlphaFoldDB" id="A0A2S7K3M3"/>
<comment type="caution">
    <text evidence="2">The sequence shown here is derived from an EMBL/GenBank/DDBJ whole genome shotgun (WGS) entry which is preliminary data.</text>
</comment>
<dbReference type="RefSeq" id="WP_104830657.1">
    <property type="nucleotide sequence ID" value="NZ_PJCH01000010.1"/>
</dbReference>
<sequence length="77" mass="9080">MASRERRDRGKAKKYAPKRRETFLRKWRQIGLKALRDAKKKKETNDLRKLFHGNPAAAHGRPFGFEAPRIRVRTPPN</sequence>
<feature type="region of interest" description="Disordered" evidence="1">
    <location>
        <begin position="50"/>
        <end position="77"/>
    </location>
</feature>